<protein>
    <submittedName>
        <fullName evidence="2">Uncharacterized protein</fullName>
    </submittedName>
</protein>
<feature type="compositionally biased region" description="Polar residues" evidence="1">
    <location>
        <begin position="108"/>
        <end position="119"/>
    </location>
</feature>
<dbReference type="Proteomes" id="UP000315295">
    <property type="component" value="Unassembled WGS sequence"/>
</dbReference>
<comment type="caution">
    <text evidence="2">The sequence shown here is derived from an EMBL/GenBank/DDBJ whole genome shotgun (WGS) entry which is preliminary data.</text>
</comment>
<evidence type="ECO:0000313" key="3">
    <source>
        <dbReference type="Proteomes" id="UP000315295"/>
    </source>
</evidence>
<gene>
    <name evidence="2" type="ORF">C1H46_030023</name>
</gene>
<name>A0A540LDA9_MALBA</name>
<organism evidence="2 3">
    <name type="scientific">Malus baccata</name>
    <name type="common">Siberian crab apple</name>
    <name type="synonym">Pyrus baccata</name>
    <dbReference type="NCBI Taxonomy" id="106549"/>
    <lineage>
        <taxon>Eukaryota</taxon>
        <taxon>Viridiplantae</taxon>
        <taxon>Streptophyta</taxon>
        <taxon>Embryophyta</taxon>
        <taxon>Tracheophyta</taxon>
        <taxon>Spermatophyta</taxon>
        <taxon>Magnoliopsida</taxon>
        <taxon>eudicotyledons</taxon>
        <taxon>Gunneridae</taxon>
        <taxon>Pentapetalae</taxon>
        <taxon>rosids</taxon>
        <taxon>fabids</taxon>
        <taxon>Rosales</taxon>
        <taxon>Rosaceae</taxon>
        <taxon>Amygdaloideae</taxon>
        <taxon>Maleae</taxon>
        <taxon>Malus</taxon>
    </lineage>
</organism>
<sequence length="135" mass="14781">MAPITEKSTPKSSSEKTTHVHRIELQACHFTEAFLYSHSNTVKEAHSHHGNVHRLLSFCHGSWEVNNLQSYASRLCYLIGVPHIVTSDLICDELAASTVITPSPAALTQSLASSPNVQEKSTEKSRLGRVDTPSS</sequence>
<feature type="region of interest" description="Disordered" evidence="1">
    <location>
        <begin position="108"/>
        <end position="135"/>
    </location>
</feature>
<feature type="compositionally biased region" description="Basic and acidic residues" evidence="1">
    <location>
        <begin position="120"/>
        <end position="129"/>
    </location>
</feature>
<evidence type="ECO:0000256" key="1">
    <source>
        <dbReference type="SAM" id="MobiDB-lite"/>
    </source>
</evidence>
<evidence type="ECO:0000313" key="2">
    <source>
        <dbReference type="EMBL" id="TQD84410.1"/>
    </source>
</evidence>
<proteinExistence type="predicted"/>
<keyword evidence="3" id="KW-1185">Reference proteome</keyword>
<reference evidence="2 3" key="1">
    <citation type="journal article" date="2019" name="G3 (Bethesda)">
        <title>Sequencing of a Wild Apple (Malus baccata) Genome Unravels the Differences Between Cultivated and Wild Apple Species Regarding Disease Resistance and Cold Tolerance.</title>
        <authorList>
            <person name="Chen X."/>
        </authorList>
    </citation>
    <scope>NUCLEOTIDE SEQUENCE [LARGE SCALE GENOMIC DNA]</scope>
    <source>
        <strain evidence="3">cv. Shandingzi</strain>
        <tissue evidence="2">Leaves</tissue>
    </source>
</reference>
<accession>A0A540LDA9</accession>
<dbReference type="AlphaFoldDB" id="A0A540LDA9"/>
<dbReference type="EMBL" id="VIEB01000638">
    <property type="protein sequence ID" value="TQD84410.1"/>
    <property type="molecule type" value="Genomic_DNA"/>
</dbReference>